<name>A0ABQ3IDJ2_9PSEU</name>
<dbReference type="InterPro" id="IPR004378">
    <property type="entry name" value="F420H2_quin_Rdtase"/>
</dbReference>
<proteinExistence type="predicted"/>
<organism evidence="1 2">
    <name type="scientific">Amycolatopsis deserti</name>
    <dbReference type="NCBI Taxonomy" id="185696"/>
    <lineage>
        <taxon>Bacteria</taxon>
        <taxon>Bacillati</taxon>
        <taxon>Actinomycetota</taxon>
        <taxon>Actinomycetes</taxon>
        <taxon>Pseudonocardiales</taxon>
        <taxon>Pseudonocardiaceae</taxon>
        <taxon>Amycolatopsis</taxon>
    </lineage>
</organism>
<evidence type="ECO:0000313" key="1">
    <source>
        <dbReference type="EMBL" id="GHE79376.1"/>
    </source>
</evidence>
<dbReference type="Pfam" id="PF04075">
    <property type="entry name" value="F420H2_quin_red"/>
    <property type="match status" value="1"/>
</dbReference>
<keyword evidence="2" id="KW-1185">Reference proteome</keyword>
<gene>
    <name evidence="1" type="ORF">GCM10017786_06540</name>
</gene>
<comment type="caution">
    <text evidence="1">The sequence shown here is derived from an EMBL/GenBank/DDBJ whole genome shotgun (WGS) entry which is preliminary data.</text>
</comment>
<dbReference type="EMBL" id="BNAU01000001">
    <property type="protein sequence ID" value="GHE79376.1"/>
    <property type="molecule type" value="Genomic_DNA"/>
</dbReference>
<evidence type="ECO:0008006" key="3">
    <source>
        <dbReference type="Google" id="ProtNLM"/>
    </source>
</evidence>
<dbReference type="Proteomes" id="UP000605897">
    <property type="component" value="Unassembled WGS sequence"/>
</dbReference>
<sequence length="103" mass="11357">MNAAVVPLLNTPVVGRRLSKSVAVISYTGRRSGKTFRTPVNYVRQGDTLTIRVVMPHRKTWWRNFYPEPGPIAVAIGDVERAGTAVARRDERGGVRVQVALAT</sequence>
<dbReference type="InterPro" id="IPR012349">
    <property type="entry name" value="Split_barrel_FMN-bd"/>
</dbReference>
<reference evidence="2" key="1">
    <citation type="journal article" date="2019" name="Int. J. Syst. Evol. Microbiol.">
        <title>The Global Catalogue of Microorganisms (GCM) 10K type strain sequencing project: providing services to taxonomists for standard genome sequencing and annotation.</title>
        <authorList>
            <consortium name="The Broad Institute Genomics Platform"/>
            <consortium name="The Broad Institute Genome Sequencing Center for Infectious Disease"/>
            <person name="Wu L."/>
            <person name="Ma J."/>
        </authorList>
    </citation>
    <scope>NUCLEOTIDE SEQUENCE [LARGE SCALE GENOMIC DNA]</scope>
    <source>
        <strain evidence="2">CGMCC 4.7677</strain>
    </source>
</reference>
<accession>A0ABQ3IDJ2</accession>
<dbReference type="Gene3D" id="2.30.110.10">
    <property type="entry name" value="Electron Transport, Fmn-binding Protein, Chain A"/>
    <property type="match status" value="1"/>
</dbReference>
<protein>
    <recommendedName>
        <fullName evidence="3">DUF385 domain-containing protein</fullName>
    </recommendedName>
</protein>
<evidence type="ECO:0000313" key="2">
    <source>
        <dbReference type="Proteomes" id="UP000605897"/>
    </source>
</evidence>